<accession>A0A4S2FR99</accession>
<reference evidence="2 3" key="1">
    <citation type="submission" date="2019-04" db="EMBL/GenBank/DDBJ databases">
        <title>Microbes associate with the intestines of laboratory mice.</title>
        <authorList>
            <person name="Navarre W."/>
            <person name="Wong E."/>
            <person name="Huang K."/>
            <person name="Tropini C."/>
            <person name="Ng K."/>
            <person name="Yu B."/>
        </authorList>
    </citation>
    <scope>NUCLEOTIDE SEQUENCE [LARGE SCALE GENOMIC DNA]</scope>
    <source>
        <strain evidence="2 3">NM06_A21</strain>
    </source>
</reference>
<protein>
    <submittedName>
        <fullName evidence="2">Uncharacterized protein</fullName>
    </submittedName>
</protein>
<dbReference type="EMBL" id="SRYD01000047">
    <property type="protein sequence ID" value="TGY71711.1"/>
    <property type="molecule type" value="Genomic_DNA"/>
</dbReference>
<comment type="caution">
    <text evidence="2">The sequence shown here is derived from an EMBL/GenBank/DDBJ whole genome shotgun (WGS) entry which is preliminary data.</text>
</comment>
<dbReference type="RefSeq" id="WP_135993621.1">
    <property type="nucleotide sequence ID" value="NZ_SRYD01000047.1"/>
</dbReference>
<gene>
    <name evidence="2" type="ORF">E5333_11045</name>
</gene>
<keyword evidence="1" id="KW-0175">Coiled coil</keyword>
<feature type="coiled-coil region" evidence="1">
    <location>
        <begin position="555"/>
        <end position="612"/>
    </location>
</feature>
<dbReference type="Proteomes" id="UP000306630">
    <property type="component" value="Unassembled WGS sequence"/>
</dbReference>
<organism evidence="2 3">
    <name type="scientific">Muribaculum intestinale</name>
    <dbReference type="NCBI Taxonomy" id="1796646"/>
    <lineage>
        <taxon>Bacteria</taxon>
        <taxon>Pseudomonadati</taxon>
        <taxon>Bacteroidota</taxon>
        <taxon>Bacteroidia</taxon>
        <taxon>Bacteroidales</taxon>
        <taxon>Muribaculaceae</taxon>
        <taxon>Muribaculum</taxon>
    </lineage>
</organism>
<name>A0A4S2FR99_9BACT</name>
<feature type="coiled-coil region" evidence="1">
    <location>
        <begin position="674"/>
        <end position="722"/>
    </location>
</feature>
<dbReference type="AlphaFoldDB" id="A0A4S2FR99"/>
<sequence>MQHKAENGDYDAWYRTKAGDLANREKEIAKQKKLTDQWEADLRRQDAIIEQFQKDNNLDEVHIDPKAKKVTSSTKGKTWDPKAAAREQRKLLNQFKAEVSKYISDTNKALSQNMIDGMEAGYEKELTVIRKNAFDREAAWKQSLLDLAATMRDNTHAIFMSKKGATEDAWESSDEGKRSLEDWVNELLKNETIRGNYEQGLNDIHESVNKQFASVREKYMNQLIDEFGSYNDKFDKLTIEWQKKIAFVGKMAPDMLPEAIKQMEEAFANLDADKFKKSINWDVVFGNLDEQSLQALQFSLDKVKAYFEREKDSMSVEQIKTFQEAITAMEDEIASRNPFTALHKSFSDISTAKDELVAALGELATAQRELTAAEQEYDAALAAKNEILTQIDNGELAEDCEELNAANSRLASSTRTLATAQEKNAQAEQRTLNARNKVTRSYKTFAGNLKSATGVVTDLGGKSSKLARIFSDDIADGMDKALGFIDEVMDAASDVISEIGDVGKSVAKGVEATVDGVSQGTQAASQAAATSISTVEKASIILTVISAALQIATAIANLFNNDDEKQEEIERLQERIDQLQWELDNADAVRLRQNTTDALQKLKQCYAEATAEILRLHGITEKSSYWAQWFGRARYSADIYAKSIEKIAEYWGSVSYTADKALGSKKYDEGRDRLKNLAEQQILLQRQINEESDKKDSDSGKIQDWKNQIAELSAEMATIINEMLEDIIGYTAADMSTTLGDAFFEAAAAGEDAMEAWGKKTNEIVADILKRMLITQYLEPQIGKIFDKYKSQWFGSDGSFKGINAVINSADNLANDINQVGENFNAVWNGLSGSLGKWFEDDSERSGSERGIATASQDSVDENNARLTTIQGHTYTLVQGVSELNATSTQILDKLTNIDDNTKTTAEKVDTMQKDVKSLKDTVEDISTKGIKLKP</sequence>
<evidence type="ECO:0000313" key="3">
    <source>
        <dbReference type="Proteomes" id="UP000306630"/>
    </source>
</evidence>
<proteinExistence type="predicted"/>
<evidence type="ECO:0000313" key="2">
    <source>
        <dbReference type="EMBL" id="TGY71711.1"/>
    </source>
</evidence>
<evidence type="ECO:0000256" key="1">
    <source>
        <dbReference type="SAM" id="Coils"/>
    </source>
</evidence>
<feature type="coiled-coil region" evidence="1">
    <location>
        <begin position="349"/>
        <end position="437"/>
    </location>
</feature>